<evidence type="ECO:0000313" key="4">
    <source>
        <dbReference type="Proteomes" id="UP000789739"/>
    </source>
</evidence>
<evidence type="ECO:0000256" key="2">
    <source>
        <dbReference type="SAM" id="Phobius"/>
    </source>
</evidence>
<keyword evidence="2" id="KW-0472">Membrane</keyword>
<feature type="transmembrane region" description="Helical" evidence="2">
    <location>
        <begin position="109"/>
        <end position="128"/>
    </location>
</feature>
<sequence>MPLWLEHARSREVTPFYNSAMTWSVTQVTRGLQLAWLGSVLAFENRHLYRHTYMKVFLWLCLFSLILYVLSVTVLLLPLKILRFILSIFIRIFGFSDTRLDDNDYSSWVTNWVFNLPLFGLLFMRYIYPEPLDSLFLESLRQVDYQYLKKHNDESESDLRPAYAPLLEKYDNSINYWDEMRHYLKRTLIQMRNVTALYMLSFLPLVGRMVYPVASVWYLVNSLGLYAACAVGVLMYITPGTKYLAIVFLETLNITRTLTREVLEPYFSRIKFENEGKRKWFKEREGILFGFSIAFYPLIRLPLLGMFFFGIAQAATALLLVKVTDPPPPPEDSLEYRQNVKYKDPRKSKNKDAKNMLDGT</sequence>
<keyword evidence="2" id="KW-0812">Transmembrane</keyword>
<feature type="transmembrane region" description="Helical" evidence="2">
    <location>
        <begin position="217"/>
        <end position="237"/>
    </location>
</feature>
<evidence type="ECO:0000313" key="3">
    <source>
        <dbReference type="EMBL" id="CAG8456810.1"/>
    </source>
</evidence>
<feature type="region of interest" description="Disordered" evidence="1">
    <location>
        <begin position="327"/>
        <end position="360"/>
    </location>
</feature>
<dbReference type="EMBL" id="CAJVPI010000017">
    <property type="protein sequence ID" value="CAG8456810.1"/>
    <property type="molecule type" value="Genomic_DNA"/>
</dbReference>
<proteinExistence type="predicted"/>
<feature type="compositionally biased region" description="Basic and acidic residues" evidence="1">
    <location>
        <begin position="341"/>
        <end position="360"/>
    </location>
</feature>
<protein>
    <submittedName>
        <fullName evidence="3">1641_t:CDS:1</fullName>
    </submittedName>
</protein>
<organism evidence="3 4">
    <name type="scientific">Paraglomus brasilianum</name>
    <dbReference type="NCBI Taxonomy" id="144538"/>
    <lineage>
        <taxon>Eukaryota</taxon>
        <taxon>Fungi</taxon>
        <taxon>Fungi incertae sedis</taxon>
        <taxon>Mucoromycota</taxon>
        <taxon>Glomeromycotina</taxon>
        <taxon>Glomeromycetes</taxon>
        <taxon>Paraglomerales</taxon>
        <taxon>Paraglomeraceae</taxon>
        <taxon>Paraglomus</taxon>
    </lineage>
</organism>
<name>A0A9N8VNG3_9GLOM</name>
<dbReference type="AlphaFoldDB" id="A0A9N8VNG3"/>
<dbReference type="PANTHER" id="PTHR38421:SF1">
    <property type="entry name" value="TRANSMEMBRANE PROTEIN"/>
    <property type="match status" value="1"/>
</dbReference>
<dbReference type="OrthoDB" id="10041630at2759"/>
<feature type="transmembrane region" description="Helical" evidence="2">
    <location>
        <begin position="194"/>
        <end position="211"/>
    </location>
</feature>
<accession>A0A9N8VNG3</accession>
<gene>
    <name evidence="3" type="ORF">PBRASI_LOCUS362</name>
</gene>
<feature type="transmembrane region" description="Helical" evidence="2">
    <location>
        <begin position="56"/>
        <end position="89"/>
    </location>
</feature>
<dbReference type="PANTHER" id="PTHR38421">
    <property type="entry name" value="TRANSMEMBRANE PROTEIN USGS"/>
    <property type="match status" value="1"/>
</dbReference>
<evidence type="ECO:0000256" key="1">
    <source>
        <dbReference type="SAM" id="MobiDB-lite"/>
    </source>
</evidence>
<keyword evidence="4" id="KW-1185">Reference proteome</keyword>
<dbReference type="Proteomes" id="UP000789739">
    <property type="component" value="Unassembled WGS sequence"/>
</dbReference>
<reference evidence="3" key="1">
    <citation type="submission" date="2021-06" db="EMBL/GenBank/DDBJ databases">
        <authorList>
            <person name="Kallberg Y."/>
            <person name="Tangrot J."/>
            <person name="Rosling A."/>
        </authorList>
    </citation>
    <scope>NUCLEOTIDE SEQUENCE</scope>
    <source>
        <strain evidence="3">BR232B</strain>
    </source>
</reference>
<keyword evidence="2" id="KW-1133">Transmembrane helix</keyword>
<comment type="caution">
    <text evidence="3">The sequence shown here is derived from an EMBL/GenBank/DDBJ whole genome shotgun (WGS) entry which is preliminary data.</text>
</comment>
<feature type="transmembrane region" description="Helical" evidence="2">
    <location>
        <begin position="287"/>
        <end position="320"/>
    </location>
</feature>